<comment type="caution">
    <text evidence="2">The sequence shown here is derived from an EMBL/GenBank/DDBJ whole genome shotgun (WGS) entry which is preliminary data.</text>
</comment>
<feature type="compositionally biased region" description="Acidic residues" evidence="1">
    <location>
        <begin position="539"/>
        <end position="554"/>
    </location>
</feature>
<protein>
    <submittedName>
        <fullName evidence="2">Uncharacterized protein</fullName>
    </submittedName>
</protein>
<accession>A0AAW0E797</accession>
<name>A0AAW0E797_9AGAR</name>
<evidence type="ECO:0000313" key="2">
    <source>
        <dbReference type="EMBL" id="KAK7058874.1"/>
    </source>
</evidence>
<sequence length="567" mass="61841">MAEAKPAQSSRPPLATSISFPVSSSSSSTSSLPLPFKRSLTTTTDLFPTAASSFHPVLPQKTRVAHFPRSNLRNEHTPSFSVGMDPSRNDPNVIFIHPPFTTFPGSENHPEGLTFNLLAENPEWFLDSNDFISYEDPTVPNPNAIAYPPSLEPPRGWCPARKKDLKVRGPDGWPEGEEPRLRCTFCRRTYAGVNAKSMWRRHVFEKHKIAMANRREGASERPRGRGSSTTKENRQPPKHDSIVNISVLPQSLPRESSQRSRYRSSVESSKSCEDISADQQSECDTPMDTSPPEEESSAPAGEEKASASVPPLTPPLTPHVSSDSVTGSDESQLASPPVSQIPPSPYDPTATPSFRHCSPRNPSEQPWLFPSPSHPFSQARDLSLSFLGRDMDSKSLDSPLLAFGKKSTSLKRGFRSPLTTLETPESNVKARRVFPRFQLSSTFADSPLSRSVGSGLHKKTLSELSDDWPLVDTSPVPLDPFVAPLDDPMPAISTPAESPIVRRAAALQGDPGVGIGLLAPFNLHRGLPHAPEDTPISSDIDDEAGADALAEDQSESSSPLPKRRKVH</sequence>
<gene>
    <name evidence="2" type="ORF">VNI00_001498</name>
</gene>
<keyword evidence="3" id="KW-1185">Reference proteome</keyword>
<feature type="compositionally biased region" description="Basic and acidic residues" evidence="1">
    <location>
        <begin position="231"/>
        <end position="241"/>
    </location>
</feature>
<dbReference type="Proteomes" id="UP001383192">
    <property type="component" value="Unassembled WGS sequence"/>
</dbReference>
<dbReference type="EMBL" id="JAYKXP010000004">
    <property type="protein sequence ID" value="KAK7058874.1"/>
    <property type="molecule type" value="Genomic_DNA"/>
</dbReference>
<feature type="region of interest" description="Disordered" evidence="1">
    <location>
        <begin position="524"/>
        <end position="567"/>
    </location>
</feature>
<evidence type="ECO:0000313" key="3">
    <source>
        <dbReference type="Proteomes" id="UP001383192"/>
    </source>
</evidence>
<dbReference type="AlphaFoldDB" id="A0AAW0E797"/>
<proteinExistence type="predicted"/>
<feature type="compositionally biased region" description="Polar residues" evidence="1">
    <location>
        <begin position="319"/>
        <end position="338"/>
    </location>
</feature>
<feature type="region of interest" description="Disordered" evidence="1">
    <location>
        <begin position="1"/>
        <end position="35"/>
    </location>
</feature>
<feature type="compositionally biased region" description="Basic and acidic residues" evidence="1">
    <location>
        <begin position="213"/>
        <end position="223"/>
    </location>
</feature>
<reference evidence="2 3" key="1">
    <citation type="submission" date="2024-01" db="EMBL/GenBank/DDBJ databases">
        <title>A draft genome for a cacao thread blight-causing isolate of Paramarasmius palmivorus.</title>
        <authorList>
            <person name="Baruah I.K."/>
            <person name="Bukari Y."/>
            <person name="Amoako-Attah I."/>
            <person name="Meinhardt L.W."/>
            <person name="Bailey B.A."/>
            <person name="Cohen S.P."/>
        </authorList>
    </citation>
    <scope>NUCLEOTIDE SEQUENCE [LARGE SCALE GENOMIC DNA]</scope>
    <source>
        <strain evidence="2 3">GH-12</strain>
    </source>
</reference>
<feature type="compositionally biased region" description="Low complexity" evidence="1">
    <location>
        <begin position="17"/>
        <end position="31"/>
    </location>
</feature>
<organism evidence="2 3">
    <name type="scientific">Paramarasmius palmivorus</name>
    <dbReference type="NCBI Taxonomy" id="297713"/>
    <lineage>
        <taxon>Eukaryota</taxon>
        <taxon>Fungi</taxon>
        <taxon>Dikarya</taxon>
        <taxon>Basidiomycota</taxon>
        <taxon>Agaricomycotina</taxon>
        <taxon>Agaricomycetes</taxon>
        <taxon>Agaricomycetidae</taxon>
        <taxon>Agaricales</taxon>
        <taxon>Marasmiineae</taxon>
        <taxon>Marasmiaceae</taxon>
        <taxon>Paramarasmius</taxon>
    </lineage>
</organism>
<evidence type="ECO:0000256" key="1">
    <source>
        <dbReference type="SAM" id="MobiDB-lite"/>
    </source>
</evidence>
<feature type="region of interest" description="Disordered" evidence="1">
    <location>
        <begin position="210"/>
        <end position="376"/>
    </location>
</feature>